<sequence length="100" mass="12372">MKKFFCKITDHNTRQTNKLRTDTSLQSQLYIYYNKKIMLPFLSRDLEALNFFIPFSFSEILRKFFEEFSREILEFSIVFFWVRSVEGIRCFRRLEIQEFN</sequence>
<reference evidence="1 2" key="1">
    <citation type="submission" date="2024-03" db="EMBL/GenBank/DDBJ databases">
        <authorList>
            <person name="Gkanogiannis A."/>
            <person name="Becerra Lopez-Lavalle L."/>
        </authorList>
    </citation>
    <scope>NUCLEOTIDE SEQUENCE [LARGE SCALE GENOMIC DNA]</scope>
</reference>
<organism evidence="1 2">
    <name type="scientific">Citrullus colocynthis</name>
    <name type="common">colocynth</name>
    <dbReference type="NCBI Taxonomy" id="252529"/>
    <lineage>
        <taxon>Eukaryota</taxon>
        <taxon>Viridiplantae</taxon>
        <taxon>Streptophyta</taxon>
        <taxon>Embryophyta</taxon>
        <taxon>Tracheophyta</taxon>
        <taxon>Spermatophyta</taxon>
        <taxon>Magnoliopsida</taxon>
        <taxon>eudicotyledons</taxon>
        <taxon>Gunneridae</taxon>
        <taxon>Pentapetalae</taxon>
        <taxon>rosids</taxon>
        <taxon>fabids</taxon>
        <taxon>Cucurbitales</taxon>
        <taxon>Cucurbitaceae</taxon>
        <taxon>Benincaseae</taxon>
        <taxon>Citrullus</taxon>
    </lineage>
</organism>
<accession>A0ABP0XPE7</accession>
<proteinExistence type="predicted"/>
<dbReference type="EMBL" id="OZ021735">
    <property type="protein sequence ID" value="CAK9309804.1"/>
    <property type="molecule type" value="Genomic_DNA"/>
</dbReference>
<name>A0ABP0XPE7_9ROSI</name>
<evidence type="ECO:0000313" key="1">
    <source>
        <dbReference type="EMBL" id="CAK9309804.1"/>
    </source>
</evidence>
<evidence type="ECO:0000313" key="2">
    <source>
        <dbReference type="Proteomes" id="UP001642487"/>
    </source>
</evidence>
<protein>
    <submittedName>
        <fullName evidence="1">Uncharacterized protein</fullName>
    </submittedName>
</protein>
<gene>
    <name evidence="1" type="ORF">CITCOLO1_LOCUS1403</name>
</gene>
<dbReference type="Proteomes" id="UP001642487">
    <property type="component" value="Chromosome 1"/>
</dbReference>
<keyword evidence="2" id="KW-1185">Reference proteome</keyword>